<dbReference type="OrthoDB" id="5571888at2759"/>
<dbReference type="Pfam" id="PF26639">
    <property type="entry name" value="Het-6_barrel"/>
    <property type="match status" value="1"/>
</dbReference>
<dbReference type="InterPro" id="IPR010730">
    <property type="entry name" value="HET"/>
</dbReference>
<reference evidence="5" key="1">
    <citation type="submission" date="2010-07" db="EMBL/GenBank/DDBJ databases">
        <title>The genome sequence of Gaeumannomyces graminis var. tritici strain R3-111a-1.</title>
        <authorList>
            <consortium name="The Broad Institute Genome Sequencing Platform"/>
            <person name="Ma L.-J."/>
            <person name="Dead R."/>
            <person name="Young S."/>
            <person name="Zeng Q."/>
            <person name="Koehrsen M."/>
            <person name="Alvarado L."/>
            <person name="Berlin A."/>
            <person name="Chapman S.B."/>
            <person name="Chen Z."/>
            <person name="Freedman E."/>
            <person name="Gellesch M."/>
            <person name="Goldberg J."/>
            <person name="Griggs A."/>
            <person name="Gujja S."/>
            <person name="Heilman E.R."/>
            <person name="Heiman D."/>
            <person name="Hepburn T."/>
            <person name="Howarth C."/>
            <person name="Jen D."/>
            <person name="Larson L."/>
            <person name="Mehta T."/>
            <person name="Neiman D."/>
            <person name="Pearson M."/>
            <person name="Roberts A."/>
            <person name="Saif S."/>
            <person name="Shea T."/>
            <person name="Shenoy N."/>
            <person name="Sisk P."/>
            <person name="Stolte C."/>
            <person name="Sykes S."/>
            <person name="Walk T."/>
            <person name="White J."/>
            <person name="Yandava C."/>
            <person name="Haas B."/>
            <person name="Nusbaum C."/>
            <person name="Birren B."/>
        </authorList>
    </citation>
    <scope>NUCLEOTIDE SEQUENCE [LARGE SCALE GENOMIC DNA]</scope>
    <source>
        <strain evidence="5">R3-111a-1</strain>
    </source>
</reference>
<evidence type="ECO:0000313" key="4">
    <source>
        <dbReference type="EnsemblFungi" id="EJT71657"/>
    </source>
</evidence>
<feature type="domain" description="Heterokaryon incompatibility" evidence="2">
    <location>
        <begin position="151"/>
        <end position="260"/>
    </location>
</feature>
<reference evidence="3" key="3">
    <citation type="submission" date="2010-09" db="EMBL/GenBank/DDBJ databases">
        <title>Annotation of Gaeumannomyces graminis var. tritici R3-111a-1.</title>
        <authorList>
            <consortium name="The Broad Institute Genome Sequencing Platform"/>
            <person name="Ma L.-J."/>
            <person name="Dead R."/>
            <person name="Young S.K."/>
            <person name="Zeng Q."/>
            <person name="Gargeya S."/>
            <person name="Fitzgerald M."/>
            <person name="Haas B."/>
            <person name="Abouelleil A."/>
            <person name="Alvarado L."/>
            <person name="Arachchi H.M."/>
            <person name="Berlin A."/>
            <person name="Brown A."/>
            <person name="Chapman S.B."/>
            <person name="Chen Z."/>
            <person name="Dunbar C."/>
            <person name="Freedman E."/>
            <person name="Gearin G."/>
            <person name="Gellesch M."/>
            <person name="Goldberg J."/>
            <person name="Griggs A."/>
            <person name="Gujja S."/>
            <person name="Heiman D."/>
            <person name="Howarth C."/>
            <person name="Larson L."/>
            <person name="Lui A."/>
            <person name="MacDonald P.J.P."/>
            <person name="Mehta T."/>
            <person name="Montmayeur A."/>
            <person name="Murphy C."/>
            <person name="Neiman D."/>
            <person name="Pearson M."/>
            <person name="Priest M."/>
            <person name="Roberts A."/>
            <person name="Saif S."/>
            <person name="Shea T."/>
            <person name="Shenoy N."/>
            <person name="Sisk P."/>
            <person name="Stolte C."/>
            <person name="Sykes S."/>
            <person name="Yandava C."/>
            <person name="Wortman J."/>
            <person name="Nusbaum C."/>
            <person name="Birren B."/>
        </authorList>
    </citation>
    <scope>NUCLEOTIDE SEQUENCE</scope>
    <source>
        <strain evidence="3">R3-111a-1</strain>
    </source>
</reference>
<dbReference type="EMBL" id="GL385400">
    <property type="protein sequence ID" value="EJT71657.1"/>
    <property type="molecule type" value="Genomic_DNA"/>
</dbReference>
<dbReference type="VEuPathDB" id="FungiDB:GGTG_10911"/>
<protein>
    <recommendedName>
        <fullName evidence="2">Heterokaryon incompatibility domain-containing protein</fullName>
    </recommendedName>
</protein>
<dbReference type="Pfam" id="PF06985">
    <property type="entry name" value="HET"/>
    <property type="match status" value="1"/>
</dbReference>
<dbReference type="eggNOG" id="ENOG502S2V9">
    <property type="taxonomic scope" value="Eukaryota"/>
</dbReference>
<dbReference type="PANTHER" id="PTHR24148">
    <property type="entry name" value="ANKYRIN REPEAT DOMAIN-CONTAINING PROTEIN 39 HOMOLOG-RELATED"/>
    <property type="match status" value="1"/>
</dbReference>
<evidence type="ECO:0000259" key="2">
    <source>
        <dbReference type="Pfam" id="PF06985"/>
    </source>
</evidence>
<dbReference type="PANTHER" id="PTHR24148:SF64">
    <property type="entry name" value="HETEROKARYON INCOMPATIBILITY DOMAIN-CONTAINING PROTEIN"/>
    <property type="match status" value="1"/>
</dbReference>
<organism evidence="3">
    <name type="scientific">Gaeumannomyces tritici (strain R3-111a-1)</name>
    <name type="common">Wheat and barley take-all root rot fungus</name>
    <name type="synonym">Gaeumannomyces graminis var. tritici</name>
    <dbReference type="NCBI Taxonomy" id="644352"/>
    <lineage>
        <taxon>Eukaryota</taxon>
        <taxon>Fungi</taxon>
        <taxon>Dikarya</taxon>
        <taxon>Ascomycota</taxon>
        <taxon>Pezizomycotina</taxon>
        <taxon>Sordariomycetes</taxon>
        <taxon>Sordariomycetidae</taxon>
        <taxon>Magnaporthales</taxon>
        <taxon>Magnaporthaceae</taxon>
        <taxon>Gaeumannomyces</taxon>
    </lineage>
</organism>
<dbReference type="GeneID" id="20351369"/>
<dbReference type="EnsemblFungi" id="EJT71657">
    <property type="protein sequence ID" value="EJT71657"/>
    <property type="gene ID" value="GGTG_10911"/>
</dbReference>
<evidence type="ECO:0000313" key="3">
    <source>
        <dbReference type="EMBL" id="EJT71657.1"/>
    </source>
</evidence>
<reference evidence="4" key="5">
    <citation type="submission" date="2018-04" db="UniProtKB">
        <authorList>
            <consortium name="EnsemblFungi"/>
        </authorList>
    </citation>
    <scope>IDENTIFICATION</scope>
    <source>
        <strain evidence="4">R3-111a-1</strain>
    </source>
</reference>
<dbReference type="AlphaFoldDB" id="J3PBN9"/>
<reference evidence="4" key="4">
    <citation type="journal article" date="2015" name="G3 (Bethesda)">
        <title>Genome sequences of three phytopathogenic species of the Magnaporthaceae family of fungi.</title>
        <authorList>
            <person name="Okagaki L.H."/>
            <person name="Nunes C.C."/>
            <person name="Sailsbery J."/>
            <person name="Clay B."/>
            <person name="Brown D."/>
            <person name="John T."/>
            <person name="Oh Y."/>
            <person name="Young N."/>
            <person name="Fitzgerald M."/>
            <person name="Haas B.J."/>
            <person name="Zeng Q."/>
            <person name="Young S."/>
            <person name="Adiconis X."/>
            <person name="Fan L."/>
            <person name="Levin J.Z."/>
            <person name="Mitchell T.K."/>
            <person name="Okubara P.A."/>
            <person name="Farman M.L."/>
            <person name="Kohn L.M."/>
            <person name="Birren B."/>
            <person name="Ma L.-J."/>
            <person name="Dean R.A."/>
        </authorList>
    </citation>
    <scope>NUCLEOTIDE SEQUENCE</scope>
    <source>
        <strain evidence="4">R3-111a-1</strain>
    </source>
</reference>
<keyword evidence="5" id="KW-1185">Reference proteome</keyword>
<gene>
    <name evidence="4" type="primary">20351369</name>
    <name evidence="3" type="ORF">GGTG_10911</name>
</gene>
<sequence>MQSVRRCRLPASFAFWRLMLRVIAPKATCRIPALAEGNRSRFRPASAEVKKCHQRHSPDRWRRYPCRRHQTCCYSSQSPPSLSPSAAPPSPMASELAAPQAELSERDGPRYEYAPFSDGCSIRILTLEPGVGGEPLTGSLEFESLDARPEFEAISYVWGSGTRSAQMRCDGRPLPMTSSIRDALRRMRHPDRPRRLWADQVCINQDDVAERSQQVNLMNRIFKGARHVLVWLGPDRDGFARAAVETVHRLHGVFTDEEKHGAFQQAHSEGLEQQDGHALYDMDMLISRIGTATPATLHWGDEELDWEVLSSVADVLNLKFHYLRSRFRVLTPSIRYLYRRFTRRIDDEGMSLGDCPVTDNRANFIYQLQRARHLQAGDPRDHVYAFLGHFSKCAGSPALVEIKADYSRPVKDVFYDLAIRELEGTDSLLLLSTCYEVPALSLRIQEKDLGLPSWVPDWRRPARHMLRPTIKWAAGDSLPRLRIDAPRGRLHIRGLRVDTLDCVSWIFYGGAFGIWHGPSARLPLEALWRDMCGHGDARFGLERRCSATNGDAAFLALTQTLSNSSAGFVVPANQCLADGAAYLVRALGSRAAKVVTPELQQIAAGGDAFRWCHKATLATRNRRFAITASKGSYVIGPGEMLPGDVVVALYGGTTPFILRRVGGETEIGEEKEEDATWKLIGECYVYGVVDGEALAREGAQDEEFVIV</sequence>
<evidence type="ECO:0000256" key="1">
    <source>
        <dbReference type="SAM" id="SignalP"/>
    </source>
</evidence>
<evidence type="ECO:0000313" key="5">
    <source>
        <dbReference type="Proteomes" id="UP000006039"/>
    </source>
</evidence>
<reference evidence="3" key="2">
    <citation type="submission" date="2010-07" db="EMBL/GenBank/DDBJ databases">
        <authorList>
            <consortium name="The Broad Institute Genome Sequencing Platform"/>
            <consortium name="Broad Institute Genome Sequencing Center for Infectious Disease"/>
            <person name="Ma L.-J."/>
            <person name="Dead R."/>
            <person name="Young S."/>
            <person name="Zeng Q."/>
            <person name="Koehrsen M."/>
            <person name="Alvarado L."/>
            <person name="Berlin A."/>
            <person name="Chapman S.B."/>
            <person name="Chen Z."/>
            <person name="Freedman E."/>
            <person name="Gellesch M."/>
            <person name="Goldberg J."/>
            <person name="Griggs A."/>
            <person name="Gujja S."/>
            <person name="Heilman E.R."/>
            <person name="Heiman D."/>
            <person name="Hepburn T."/>
            <person name="Howarth C."/>
            <person name="Jen D."/>
            <person name="Larson L."/>
            <person name="Mehta T."/>
            <person name="Neiman D."/>
            <person name="Pearson M."/>
            <person name="Roberts A."/>
            <person name="Saif S."/>
            <person name="Shea T."/>
            <person name="Shenoy N."/>
            <person name="Sisk P."/>
            <person name="Stolte C."/>
            <person name="Sykes S."/>
            <person name="Walk T."/>
            <person name="White J."/>
            <person name="Yandava C."/>
            <person name="Haas B."/>
            <person name="Nusbaum C."/>
            <person name="Birren B."/>
        </authorList>
    </citation>
    <scope>NUCLEOTIDE SEQUENCE</scope>
    <source>
        <strain evidence="3">R3-111a-1</strain>
    </source>
</reference>
<proteinExistence type="predicted"/>
<dbReference type="InterPro" id="IPR052895">
    <property type="entry name" value="HetReg/Transcr_Mod"/>
</dbReference>
<feature type="chain" id="PRO_5015095103" description="Heterokaryon incompatibility domain-containing protein" evidence="1">
    <location>
        <begin position="30"/>
        <end position="707"/>
    </location>
</feature>
<name>J3PBN9_GAET3</name>
<dbReference type="RefSeq" id="XP_009227053.1">
    <property type="nucleotide sequence ID" value="XM_009228789.1"/>
</dbReference>
<accession>J3PBN9</accession>
<keyword evidence="1" id="KW-0732">Signal</keyword>
<dbReference type="Proteomes" id="UP000006039">
    <property type="component" value="Unassembled WGS sequence"/>
</dbReference>
<dbReference type="STRING" id="644352.J3PBN9"/>
<feature type="signal peptide" evidence="1">
    <location>
        <begin position="1"/>
        <end position="29"/>
    </location>
</feature>